<dbReference type="EMBL" id="FUHW01000022">
    <property type="protein sequence ID" value="SJM58721.1"/>
    <property type="molecule type" value="Genomic_DNA"/>
</dbReference>
<dbReference type="AlphaFoldDB" id="A0A1R4FSA8"/>
<evidence type="ECO:0000313" key="1">
    <source>
        <dbReference type="EMBL" id="SJM58721.1"/>
    </source>
</evidence>
<evidence type="ECO:0000313" key="2">
    <source>
        <dbReference type="Proteomes" id="UP000195913"/>
    </source>
</evidence>
<name>A0A1R4FSA8_9MICC</name>
<gene>
    <name evidence="1" type="ORF">FM101_05465</name>
</gene>
<proteinExistence type="predicted"/>
<keyword evidence="2" id="KW-1185">Reference proteome</keyword>
<sequence>MLVGVGGLRGSGHGCSFGLGGASSSVAMEVPKKANRLLGLRHGSRSRSPEGGTACGCRADPTGLLEVIFSTVTRRGVCAECPRMLARDLGEQTHTRTR</sequence>
<dbReference type="Proteomes" id="UP000195913">
    <property type="component" value="Unassembled WGS sequence"/>
</dbReference>
<accession>A0A1R4FSA8</accession>
<protein>
    <submittedName>
        <fullName evidence="1">Uncharacterized protein</fullName>
    </submittedName>
</protein>
<organism evidence="1 2">
    <name type="scientific">Arthrobacter rhombi</name>
    <dbReference type="NCBI Taxonomy" id="71253"/>
    <lineage>
        <taxon>Bacteria</taxon>
        <taxon>Bacillati</taxon>
        <taxon>Actinomycetota</taxon>
        <taxon>Actinomycetes</taxon>
        <taxon>Micrococcales</taxon>
        <taxon>Micrococcaceae</taxon>
        <taxon>Arthrobacter</taxon>
    </lineage>
</organism>
<reference evidence="1 2" key="1">
    <citation type="submission" date="2017-02" db="EMBL/GenBank/DDBJ databases">
        <authorList>
            <person name="Peterson S.W."/>
        </authorList>
    </citation>
    <scope>NUCLEOTIDE SEQUENCE [LARGE SCALE GENOMIC DNA]</scope>
    <source>
        <strain evidence="1 2">B Ar 00.02</strain>
    </source>
</reference>